<dbReference type="EMBL" id="JAINUY010000006">
    <property type="protein sequence ID" value="MBZ4036700.1"/>
    <property type="molecule type" value="Genomic_DNA"/>
</dbReference>
<feature type="domain" description="HTH cro/C1-type" evidence="1">
    <location>
        <begin position="17"/>
        <end position="70"/>
    </location>
</feature>
<evidence type="ECO:0000259" key="1">
    <source>
        <dbReference type="PROSITE" id="PS50943"/>
    </source>
</evidence>
<proteinExistence type="predicted"/>
<comment type="caution">
    <text evidence="2">The sequence shown here is derived from an EMBL/GenBank/DDBJ whole genome shotgun (WGS) entry which is preliminary data.</text>
</comment>
<accession>A0A9X1KRM1</accession>
<evidence type="ECO:0000313" key="3">
    <source>
        <dbReference type="Proteomes" id="UP001139366"/>
    </source>
</evidence>
<organism evidence="2 3">
    <name type="scientific">Flavobacterium potami</name>
    <dbReference type="NCBI Taxonomy" id="2872310"/>
    <lineage>
        <taxon>Bacteria</taxon>
        <taxon>Pseudomonadati</taxon>
        <taxon>Bacteroidota</taxon>
        <taxon>Flavobacteriia</taxon>
        <taxon>Flavobacteriales</taxon>
        <taxon>Flavobacteriaceae</taxon>
        <taxon>Flavobacterium</taxon>
    </lineage>
</organism>
<gene>
    <name evidence="2" type="ORF">K6T82_18160</name>
</gene>
<dbReference type="CDD" id="cd00093">
    <property type="entry name" value="HTH_XRE"/>
    <property type="match status" value="1"/>
</dbReference>
<dbReference type="Proteomes" id="UP001139366">
    <property type="component" value="Unassembled WGS sequence"/>
</dbReference>
<dbReference type="AlphaFoldDB" id="A0A9X1KRM1"/>
<evidence type="ECO:0000313" key="2">
    <source>
        <dbReference type="EMBL" id="MBZ4036700.1"/>
    </source>
</evidence>
<dbReference type="RefSeq" id="WP_223708822.1">
    <property type="nucleotide sequence ID" value="NZ_JAINUY010000006.1"/>
</dbReference>
<dbReference type="PROSITE" id="PS50943">
    <property type="entry name" value="HTH_CROC1"/>
    <property type="match status" value="1"/>
</dbReference>
<dbReference type="GO" id="GO:0003677">
    <property type="term" value="F:DNA binding"/>
    <property type="evidence" value="ECO:0007669"/>
    <property type="project" value="InterPro"/>
</dbReference>
<name>A0A9X1KRM1_9FLAO</name>
<sequence>MARYKNEKLLKALGERIKARRIQAELEIEDLAAMTGFTYNTISNIENGLETYISYFIQICFAIGIHPKEILDIELEIKPRYALTPDRQEKSRLTKRIKTYIQKDYFKEERSTREVTEKLNADYKLNFLSKNVSVILNRLTKENTLKVIKKEGKNFYTKK</sequence>
<dbReference type="Gene3D" id="1.10.260.40">
    <property type="entry name" value="lambda repressor-like DNA-binding domains"/>
    <property type="match status" value="1"/>
</dbReference>
<dbReference type="InterPro" id="IPR001387">
    <property type="entry name" value="Cro/C1-type_HTH"/>
</dbReference>
<reference evidence="2 3" key="1">
    <citation type="journal article" date="2023" name="Antonie Van Leeuwenhoek">
        <title>Flavobacterium potami sp. nov., a multi-metal resistance genes harbouring bacterium isolated from shallow river silt.</title>
        <authorList>
            <person name="Li S."/>
            <person name="Mao S."/>
            <person name="Mu W."/>
            <person name="Guo B."/>
            <person name="Li C."/>
            <person name="Zhu Q."/>
            <person name="Hou X."/>
            <person name="Zhao Y."/>
            <person name="Wei S."/>
            <person name="Liu H."/>
            <person name="Liu A."/>
        </authorList>
    </citation>
    <scope>NUCLEOTIDE SEQUENCE [LARGE SCALE GENOMIC DNA]</scope>
    <source>
        <strain evidence="2 3">17A</strain>
    </source>
</reference>
<protein>
    <submittedName>
        <fullName evidence="2">Helix-turn-helix domain-containing protein</fullName>
    </submittedName>
</protein>
<dbReference type="InterPro" id="IPR010982">
    <property type="entry name" value="Lambda_DNA-bd_dom_sf"/>
</dbReference>
<dbReference type="SUPFAM" id="SSF47413">
    <property type="entry name" value="lambda repressor-like DNA-binding domains"/>
    <property type="match status" value="1"/>
</dbReference>
<dbReference type="SMART" id="SM00530">
    <property type="entry name" value="HTH_XRE"/>
    <property type="match status" value="1"/>
</dbReference>
<keyword evidence="3" id="KW-1185">Reference proteome</keyword>
<dbReference type="Pfam" id="PF01381">
    <property type="entry name" value="HTH_3"/>
    <property type="match status" value="1"/>
</dbReference>